<dbReference type="GeneID" id="26517945"/>
<sequence length="76" mass="8396">MVSVIPNQFIAVIRSQIPWYVPNRYSLAKKIFERLVDTQHVVARRCTAYACNDGWSEGLGAGFECVSCGGSGWVGE</sequence>
<reference evidence="1 2" key="1">
    <citation type="journal article" date="2015" name="J. Virol.">
        <title>Sinorhizobium meliloti Phage ?M9 Defines a New Group of T4 Superfamily Phages with Unusual Genomic Features but a Common T=16 Capsid.</title>
        <authorList>
            <person name="Johnson M.C."/>
            <person name="Tatum K.B."/>
            <person name="Lynn J.S."/>
            <person name="Brewer T.E."/>
            <person name="Lu S."/>
            <person name="Washburn B.K."/>
            <person name="Stroupe M.E."/>
            <person name="Jones K.M."/>
        </authorList>
    </citation>
    <scope>NUCLEOTIDE SEQUENCE [LARGE SCALE GENOMIC DNA]</scope>
</reference>
<accession>A0A0F6R7T1</accession>
<keyword evidence="2" id="KW-1185">Reference proteome</keyword>
<proteinExistence type="predicted"/>
<protein>
    <submittedName>
        <fullName evidence="1">Uncharacterized protein</fullName>
    </submittedName>
</protein>
<gene>
    <name evidence="1" type="ORF">Sm_phiM9_266</name>
</gene>
<evidence type="ECO:0000313" key="2">
    <source>
        <dbReference type="Proteomes" id="UP000033804"/>
    </source>
</evidence>
<dbReference type="EMBL" id="KP881232">
    <property type="protein sequence ID" value="AKE44893.1"/>
    <property type="molecule type" value="Genomic_DNA"/>
</dbReference>
<reference evidence="2" key="2">
    <citation type="submission" date="2015-03" db="EMBL/GenBank/DDBJ databases">
        <title>The genome and structure of Sinorhizobium meliloti phage phiM9.</title>
        <authorList>
            <person name="Johnson M.C."/>
            <person name="Tatum K.B."/>
            <person name="Lynn J.S."/>
            <person name="Brewer T.E."/>
            <person name="Washburn B.K."/>
            <person name="Stroupe M.E."/>
            <person name="Jones K.M."/>
        </authorList>
    </citation>
    <scope>NUCLEOTIDE SEQUENCE [LARGE SCALE GENOMIC DNA]</scope>
</reference>
<evidence type="ECO:0000313" key="1">
    <source>
        <dbReference type="EMBL" id="AKE44893.1"/>
    </source>
</evidence>
<organism evidence="1 2">
    <name type="scientific">Sinorhizobium phage phiM9</name>
    <dbReference type="NCBI Taxonomy" id="1636182"/>
    <lineage>
        <taxon>Viruses</taxon>
        <taxon>Duplodnaviria</taxon>
        <taxon>Heunggongvirae</taxon>
        <taxon>Uroviricota</taxon>
        <taxon>Caudoviricetes</taxon>
        <taxon>Pootjesviridae</taxon>
        <taxon>Emnonavirus</taxon>
        <taxon>Emnonavirus phiM9</taxon>
    </lineage>
</organism>
<dbReference type="Proteomes" id="UP000033804">
    <property type="component" value="Segment"/>
</dbReference>
<dbReference type="KEGG" id="vg:26517945"/>
<name>A0A0F6R7T1_9CAUD</name>
<dbReference type="RefSeq" id="YP_009189647.1">
    <property type="nucleotide sequence ID" value="NC_028676.1"/>
</dbReference>